<dbReference type="SMART" id="SM00356">
    <property type="entry name" value="ZnF_C3H1"/>
    <property type="match status" value="2"/>
</dbReference>
<keyword evidence="2 4" id="KW-0863">Zinc-finger</keyword>
<keyword evidence="8" id="KW-1185">Reference proteome</keyword>
<accession>A0A0D7AJ39</accession>
<dbReference type="InterPro" id="IPR000571">
    <property type="entry name" value="Znf_CCCH"/>
</dbReference>
<dbReference type="InterPro" id="IPR036855">
    <property type="entry name" value="Znf_CCCH_sf"/>
</dbReference>
<evidence type="ECO:0000256" key="2">
    <source>
        <dbReference type="ARBA" id="ARBA00022771"/>
    </source>
</evidence>
<evidence type="ECO:0000313" key="8">
    <source>
        <dbReference type="Proteomes" id="UP000054144"/>
    </source>
</evidence>
<dbReference type="Pfam" id="PF00642">
    <property type="entry name" value="zf-CCCH"/>
    <property type="match status" value="1"/>
</dbReference>
<dbReference type="GO" id="GO:0005829">
    <property type="term" value="C:cytosol"/>
    <property type="evidence" value="ECO:0007669"/>
    <property type="project" value="TreeGrafter"/>
</dbReference>
<feature type="compositionally biased region" description="Basic and acidic residues" evidence="5">
    <location>
        <begin position="260"/>
        <end position="272"/>
    </location>
</feature>
<feature type="domain" description="C3H1-type" evidence="6">
    <location>
        <begin position="166"/>
        <end position="203"/>
    </location>
</feature>
<dbReference type="GO" id="GO:0002181">
    <property type="term" value="P:cytoplasmic translation"/>
    <property type="evidence" value="ECO:0007669"/>
    <property type="project" value="TreeGrafter"/>
</dbReference>
<keyword evidence="1 4" id="KW-0479">Metal-binding</keyword>
<dbReference type="Pfam" id="PF16543">
    <property type="entry name" value="DFRP_C"/>
    <property type="match status" value="1"/>
</dbReference>
<evidence type="ECO:0000256" key="3">
    <source>
        <dbReference type="ARBA" id="ARBA00022833"/>
    </source>
</evidence>
<evidence type="ECO:0000256" key="4">
    <source>
        <dbReference type="PROSITE-ProRule" id="PRU00723"/>
    </source>
</evidence>
<dbReference type="Proteomes" id="UP000054144">
    <property type="component" value="Unassembled WGS sequence"/>
</dbReference>
<dbReference type="InterPro" id="IPR032378">
    <property type="entry name" value="ZC3H15/TMA46_C"/>
</dbReference>
<reference evidence="7 8" key="1">
    <citation type="journal article" date="2015" name="Fungal Genet. Biol.">
        <title>Evolution of novel wood decay mechanisms in Agaricales revealed by the genome sequences of Fistulina hepatica and Cylindrobasidium torrendii.</title>
        <authorList>
            <person name="Floudas D."/>
            <person name="Held B.W."/>
            <person name="Riley R."/>
            <person name="Nagy L.G."/>
            <person name="Koehler G."/>
            <person name="Ransdell A.S."/>
            <person name="Younus H."/>
            <person name="Chow J."/>
            <person name="Chiniquy J."/>
            <person name="Lipzen A."/>
            <person name="Tritt A."/>
            <person name="Sun H."/>
            <person name="Haridas S."/>
            <person name="LaButti K."/>
            <person name="Ohm R.A."/>
            <person name="Kues U."/>
            <person name="Blanchette R.A."/>
            <person name="Grigoriev I.V."/>
            <person name="Minto R.E."/>
            <person name="Hibbett D.S."/>
        </authorList>
    </citation>
    <scope>NUCLEOTIDE SEQUENCE [LARGE SCALE GENOMIC DNA]</scope>
    <source>
        <strain evidence="7 8">ATCC 64428</strain>
    </source>
</reference>
<name>A0A0D7AJ39_9AGAR</name>
<dbReference type="Gene3D" id="6.20.400.10">
    <property type="match status" value="1"/>
</dbReference>
<organism evidence="7 8">
    <name type="scientific">Fistulina hepatica ATCC 64428</name>
    <dbReference type="NCBI Taxonomy" id="1128425"/>
    <lineage>
        <taxon>Eukaryota</taxon>
        <taxon>Fungi</taxon>
        <taxon>Dikarya</taxon>
        <taxon>Basidiomycota</taxon>
        <taxon>Agaricomycotina</taxon>
        <taxon>Agaricomycetes</taxon>
        <taxon>Agaricomycetidae</taxon>
        <taxon>Agaricales</taxon>
        <taxon>Fistulinaceae</taxon>
        <taxon>Fistulina</taxon>
    </lineage>
</organism>
<feature type="region of interest" description="Disordered" evidence="5">
    <location>
        <begin position="260"/>
        <end position="359"/>
    </location>
</feature>
<evidence type="ECO:0000259" key="6">
    <source>
        <dbReference type="PROSITE" id="PS50103"/>
    </source>
</evidence>
<feature type="compositionally biased region" description="Basic and acidic residues" evidence="5">
    <location>
        <begin position="56"/>
        <end position="71"/>
    </location>
</feature>
<evidence type="ECO:0000256" key="1">
    <source>
        <dbReference type="ARBA" id="ARBA00022723"/>
    </source>
</evidence>
<dbReference type="EMBL" id="KN881648">
    <property type="protein sequence ID" value="KIY51769.1"/>
    <property type="molecule type" value="Genomic_DNA"/>
</dbReference>
<protein>
    <recommendedName>
        <fullName evidence="6">C3H1-type domain-containing protein</fullName>
    </recommendedName>
</protein>
<feature type="zinc finger region" description="C3H1-type" evidence="4">
    <location>
        <begin position="166"/>
        <end position="203"/>
    </location>
</feature>
<feature type="region of interest" description="Disordered" evidence="5">
    <location>
        <begin position="1"/>
        <end position="71"/>
    </location>
</feature>
<sequence>MPPKKDTRKAPGSSNKVKEDKTFGMKNKNKSSKVQKQIAQIQAQSATAGKSPAALAKEKEKQLREKAKLEEEKRRKEEAALLKPVQVQKVPFGVDPKTVLCAYYKAGQCDKGNKCKFSHDLNVARKVDKKNLYEDSREDKSADTMDKWDEEKLRSVVLSKSGNPRTTTDIVCKYFIEAIETQKYGWFWECPNGDACIYRHALPPGFVLKSQKKAAEEAAKANAISLEEFLEVERHKLGPNLTPVTPETFAIWKKTRMDKKEAEEEASRKAKETQAAAGKNSGMSGRDLFQYNPEWFDDADEDAEDDWDIEKYLKEREEADEETAKQSEALAAEQQRLASLGLGRDDAGTVPAPTNGSSG</sequence>
<dbReference type="GO" id="GO:0008270">
    <property type="term" value="F:zinc ion binding"/>
    <property type="evidence" value="ECO:0007669"/>
    <property type="project" value="UniProtKB-KW"/>
</dbReference>
<keyword evidence="3 4" id="KW-0862">Zinc</keyword>
<dbReference type="GO" id="GO:0003729">
    <property type="term" value="F:mRNA binding"/>
    <property type="evidence" value="ECO:0007669"/>
    <property type="project" value="TreeGrafter"/>
</dbReference>
<dbReference type="SUPFAM" id="SSF90229">
    <property type="entry name" value="CCCH zinc finger"/>
    <property type="match status" value="1"/>
</dbReference>
<dbReference type="PANTHER" id="PTHR12681:SF0">
    <property type="entry name" value="ZINC FINGER CCCH DOMAIN-CONTAINING PROTEIN 15"/>
    <property type="match status" value="1"/>
</dbReference>
<feature type="zinc finger region" description="C3H1-type" evidence="4">
    <location>
        <begin position="95"/>
        <end position="122"/>
    </location>
</feature>
<dbReference type="AlphaFoldDB" id="A0A0D7AJ39"/>
<dbReference type="PANTHER" id="PTHR12681">
    <property type="entry name" value="ZINC FINGER-CONTAINING PROTEIN P48ZNF"/>
    <property type="match status" value="1"/>
</dbReference>
<feature type="compositionally biased region" description="Low complexity" evidence="5">
    <location>
        <begin position="34"/>
        <end position="46"/>
    </location>
</feature>
<dbReference type="OrthoDB" id="278280at2759"/>
<dbReference type="PROSITE" id="PS50103">
    <property type="entry name" value="ZF_C3H1"/>
    <property type="match status" value="2"/>
</dbReference>
<evidence type="ECO:0000256" key="5">
    <source>
        <dbReference type="SAM" id="MobiDB-lite"/>
    </source>
</evidence>
<dbReference type="Gene3D" id="4.10.1000.10">
    <property type="entry name" value="Zinc finger, CCCH-type"/>
    <property type="match status" value="1"/>
</dbReference>
<feature type="compositionally biased region" description="Acidic residues" evidence="5">
    <location>
        <begin position="295"/>
        <end position="308"/>
    </location>
</feature>
<feature type="compositionally biased region" description="Basic and acidic residues" evidence="5">
    <location>
        <begin position="309"/>
        <end position="325"/>
    </location>
</feature>
<feature type="domain" description="C3H1-type" evidence="6">
    <location>
        <begin position="95"/>
        <end position="122"/>
    </location>
</feature>
<proteinExistence type="predicted"/>
<gene>
    <name evidence="7" type="ORF">FISHEDRAFT_36415</name>
</gene>
<evidence type="ECO:0000313" key="7">
    <source>
        <dbReference type="EMBL" id="KIY51769.1"/>
    </source>
</evidence>